<reference evidence="2" key="3">
    <citation type="submission" date="2023-12" db="EMBL/GenBank/DDBJ databases">
        <authorList>
            <person name="Sun Q."/>
            <person name="Inoue M."/>
        </authorList>
    </citation>
    <scope>NUCLEOTIDE SEQUENCE</scope>
    <source>
        <strain evidence="2">JCM 10667</strain>
    </source>
</reference>
<evidence type="ECO:0000313" key="5">
    <source>
        <dbReference type="Proteomes" id="UP001501427"/>
    </source>
</evidence>
<organism evidence="3 4">
    <name type="scientific">Actinomadura livida</name>
    <dbReference type="NCBI Taxonomy" id="79909"/>
    <lineage>
        <taxon>Bacteria</taxon>
        <taxon>Bacillati</taxon>
        <taxon>Actinomycetota</taxon>
        <taxon>Actinomycetes</taxon>
        <taxon>Streptosporangiales</taxon>
        <taxon>Thermomonosporaceae</taxon>
        <taxon>Actinomadura</taxon>
    </lineage>
</organism>
<protein>
    <recommendedName>
        <fullName evidence="6">Dihydrodiol dehydrogenase</fullName>
    </recommendedName>
</protein>
<dbReference type="EMBL" id="BAAAHD010000020">
    <property type="protein sequence ID" value="GAA0559001.1"/>
    <property type="molecule type" value="Genomic_DNA"/>
</dbReference>
<gene>
    <name evidence="3" type="ORF">F4557_002649</name>
    <name evidence="2" type="ORF">GCM10009546_21340</name>
</gene>
<keyword evidence="5" id="KW-1185">Reference proteome</keyword>
<dbReference type="AlphaFoldDB" id="A0A7W7MWZ0"/>
<sequence>MSAHWEGEREDRDRARAAAEELAALRAGRVGEPLTLGNEFSEVRVSLVQTRNGVRLLIEATKSGQWVTLDPLELEALTWQAPATFSAMVGHPFSSLFPDQGDDSEHDARESAS</sequence>
<reference evidence="3 4" key="2">
    <citation type="submission" date="2020-08" db="EMBL/GenBank/DDBJ databases">
        <title>Sequencing the genomes of 1000 actinobacteria strains.</title>
        <authorList>
            <person name="Klenk H.-P."/>
        </authorList>
    </citation>
    <scope>NUCLEOTIDE SEQUENCE [LARGE SCALE GENOMIC DNA]</scope>
    <source>
        <strain evidence="3 4">DSM 44772</strain>
    </source>
</reference>
<proteinExistence type="predicted"/>
<evidence type="ECO:0008006" key="6">
    <source>
        <dbReference type="Google" id="ProtNLM"/>
    </source>
</evidence>
<dbReference type="EMBL" id="JACHMV010000001">
    <property type="protein sequence ID" value="MBB4774231.1"/>
    <property type="molecule type" value="Genomic_DNA"/>
</dbReference>
<evidence type="ECO:0000313" key="3">
    <source>
        <dbReference type="EMBL" id="MBB4774231.1"/>
    </source>
</evidence>
<feature type="region of interest" description="Disordered" evidence="1">
    <location>
        <begin position="94"/>
        <end position="113"/>
    </location>
</feature>
<dbReference type="Proteomes" id="UP000549343">
    <property type="component" value="Unassembled WGS sequence"/>
</dbReference>
<dbReference type="Proteomes" id="UP001501427">
    <property type="component" value="Unassembled WGS sequence"/>
</dbReference>
<comment type="caution">
    <text evidence="3">The sequence shown here is derived from an EMBL/GenBank/DDBJ whole genome shotgun (WGS) entry which is preliminary data.</text>
</comment>
<accession>A0A7W7MWZ0</accession>
<name>A0A7W7MWZ0_9ACTN</name>
<evidence type="ECO:0000313" key="4">
    <source>
        <dbReference type="Proteomes" id="UP000549343"/>
    </source>
</evidence>
<evidence type="ECO:0000256" key="1">
    <source>
        <dbReference type="SAM" id="MobiDB-lite"/>
    </source>
</evidence>
<dbReference type="RefSeq" id="WP_184882791.1">
    <property type="nucleotide sequence ID" value="NZ_BAAAHD010000020.1"/>
</dbReference>
<reference evidence="2 5" key="1">
    <citation type="journal article" date="2019" name="Int. J. Syst. Evol. Microbiol.">
        <title>The Global Catalogue of Microorganisms (GCM) 10K type strain sequencing project: providing services to taxonomists for standard genome sequencing and annotation.</title>
        <authorList>
            <consortium name="The Broad Institute Genomics Platform"/>
            <consortium name="The Broad Institute Genome Sequencing Center for Infectious Disease"/>
            <person name="Wu L."/>
            <person name="Ma J."/>
        </authorList>
    </citation>
    <scope>NUCLEOTIDE SEQUENCE [LARGE SCALE GENOMIC DNA]</scope>
    <source>
        <strain evidence="2 5">JCM 10667</strain>
    </source>
</reference>
<evidence type="ECO:0000313" key="2">
    <source>
        <dbReference type="EMBL" id="GAA0559001.1"/>
    </source>
</evidence>